<evidence type="ECO:0000259" key="2">
    <source>
        <dbReference type="Pfam" id="PF17919"/>
    </source>
</evidence>
<evidence type="ECO:0000313" key="3">
    <source>
        <dbReference type="EMBL" id="KAG7502211.1"/>
    </source>
</evidence>
<dbReference type="InterPro" id="IPR000477">
    <property type="entry name" value="RT_dom"/>
</dbReference>
<dbReference type="FunFam" id="3.30.70.270:FF:000020">
    <property type="entry name" value="Transposon Tf2-6 polyprotein-like Protein"/>
    <property type="match status" value="1"/>
</dbReference>
<protein>
    <recommendedName>
        <fullName evidence="5">Reverse transcriptase/retrotransposon-derived protein RNase H-like domain-containing protein</fullName>
    </recommendedName>
</protein>
<proteinExistence type="predicted"/>
<comment type="caution">
    <text evidence="3">The sequence shown here is derived from an EMBL/GenBank/DDBJ whole genome shotgun (WGS) entry which is preliminary data.</text>
</comment>
<feature type="domain" description="Reverse transcriptase/retrotransposon-derived protein RNase H-like" evidence="2">
    <location>
        <begin position="227"/>
        <end position="297"/>
    </location>
</feature>
<dbReference type="PANTHER" id="PTHR33064">
    <property type="entry name" value="POL PROTEIN"/>
    <property type="match status" value="1"/>
</dbReference>
<dbReference type="PANTHER" id="PTHR33064:SF37">
    <property type="entry name" value="RIBONUCLEASE H"/>
    <property type="match status" value="1"/>
</dbReference>
<accession>A0AAV6RAD8</accession>
<evidence type="ECO:0000259" key="1">
    <source>
        <dbReference type="Pfam" id="PF00078"/>
    </source>
</evidence>
<name>A0AAV6RAD8_SOLSE</name>
<sequence>MEGKKERMEEDGAYGRMENMVERYVVERDLRESKDHLRAAMAELAADVGMTGSVAAGVFDLPVSGRQRSEQQYAEERSGAWRPALLTAVKTPKYSRLIDRVLSGVPRQQCLVYLDDILVHGDTFGTALSSLRLVLGKVCAAGLKLHSAKCHFMKREVTFLGHRLEGEGLGTLPDKVQAVMEWPTPDSQKLLKSFLGLASYYRRFVRGFACIAAPLFKLLEKGMDFVWTEDCREAFNKLKRALSTAPVLTPADPSLPFILDTDASNAGAGGVLSQRGLEGERVVAYFSKSFNKAERHYA</sequence>
<dbReference type="Proteomes" id="UP000693946">
    <property type="component" value="Linkage Group LG2"/>
</dbReference>
<evidence type="ECO:0000313" key="4">
    <source>
        <dbReference type="Proteomes" id="UP000693946"/>
    </source>
</evidence>
<reference evidence="3 4" key="1">
    <citation type="journal article" date="2021" name="Sci. Rep.">
        <title>Chromosome anchoring in Senegalese sole (Solea senegalensis) reveals sex-associated markers and genome rearrangements in flatfish.</title>
        <authorList>
            <person name="Guerrero-Cozar I."/>
            <person name="Gomez-Garrido J."/>
            <person name="Berbel C."/>
            <person name="Martinez-Blanch J.F."/>
            <person name="Alioto T."/>
            <person name="Claros M.G."/>
            <person name="Gagnaire P.A."/>
            <person name="Manchado M."/>
        </authorList>
    </citation>
    <scope>NUCLEOTIDE SEQUENCE [LARGE SCALE GENOMIC DNA]</scope>
    <source>
        <strain evidence="3">Sse05_10M</strain>
    </source>
</reference>
<dbReference type="Pfam" id="PF00078">
    <property type="entry name" value="RVT_1"/>
    <property type="match status" value="1"/>
</dbReference>
<dbReference type="EMBL" id="JAGKHQ010000012">
    <property type="protein sequence ID" value="KAG7502211.1"/>
    <property type="molecule type" value="Genomic_DNA"/>
</dbReference>
<dbReference type="InterPro" id="IPR041577">
    <property type="entry name" value="RT_RNaseH_2"/>
</dbReference>
<feature type="domain" description="Reverse transcriptase" evidence="1">
    <location>
        <begin position="94"/>
        <end position="164"/>
    </location>
</feature>
<dbReference type="InterPro" id="IPR051320">
    <property type="entry name" value="Viral_Replic_Matur_Polypro"/>
</dbReference>
<dbReference type="AlphaFoldDB" id="A0AAV6RAD8"/>
<gene>
    <name evidence="3" type="ORF">JOB18_015948</name>
</gene>
<evidence type="ECO:0008006" key="5">
    <source>
        <dbReference type="Google" id="ProtNLM"/>
    </source>
</evidence>
<keyword evidence="4" id="KW-1185">Reference proteome</keyword>
<organism evidence="3 4">
    <name type="scientific">Solea senegalensis</name>
    <name type="common">Senegalese sole</name>
    <dbReference type="NCBI Taxonomy" id="28829"/>
    <lineage>
        <taxon>Eukaryota</taxon>
        <taxon>Metazoa</taxon>
        <taxon>Chordata</taxon>
        <taxon>Craniata</taxon>
        <taxon>Vertebrata</taxon>
        <taxon>Euteleostomi</taxon>
        <taxon>Actinopterygii</taxon>
        <taxon>Neopterygii</taxon>
        <taxon>Teleostei</taxon>
        <taxon>Neoteleostei</taxon>
        <taxon>Acanthomorphata</taxon>
        <taxon>Carangaria</taxon>
        <taxon>Pleuronectiformes</taxon>
        <taxon>Pleuronectoidei</taxon>
        <taxon>Soleidae</taxon>
        <taxon>Solea</taxon>
    </lineage>
</organism>
<dbReference type="Pfam" id="PF17919">
    <property type="entry name" value="RT_RNaseH_2"/>
    <property type="match status" value="1"/>
</dbReference>